<sequence length="60" mass="6764">FNVIDYSVQQHDYCNNKAKDESLTGNITCDNTSLITVILRNSTTFTGVINTEKIHQAPYL</sequence>
<protein>
    <submittedName>
        <fullName evidence="1">Uncharacterized protein</fullName>
    </submittedName>
</protein>
<gene>
    <name evidence="1" type="ORF">RG963_16300</name>
</gene>
<reference evidence="2" key="1">
    <citation type="submission" date="2023-07" db="EMBL/GenBank/DDBJ databases">
        <title>Whole-genome sequencing of a new Methanosarcina sp. Z-7115.</title>
        <authorList>
            <person name="Zhilina T.N."/>
            <person name="Merkel A.Y."/>
        </authorList>
    </citation>
    <scope>NUCLEOTIDE SEQUENCE [LARGE SCALE GENOMIC DNA]</scope>
    <source>
        <strain evidence="2">Z-7115</strain>
    </source>
</reference>
<dbReference type="EMBL" id="JAVKPK010000130">
    <property type="protein sequence ID" value="MDR7667305.1"/>
    <property type="molecule type" value="Genomic_DNA"/>
</dbReference>
<accession>A0ABU2D5N0</accession>
<keyword evidence="2" id="KW-1185">Reference proteome</keyword>
<evidence type="ECO:0000313" key="1">
    <source>
        <dbReference type="EMBL" id="MDR7667305.1"/>
    </source>
</evidence>
<feature type="non-terminal residue" evidence="1">
    <location>
        <position position="1"/>
    </location>
</feature>
<dbReference type="RefSeq" id="WP_310577332.1">
    <property type="nucleotide sequence ID" value="NZ_JAVKPK010000130.1"/>
</dbReference>
<comment type="caution">
    <text evidence="1">The sequence shown here is derived from an EMBL/GenBank/DDBJ whole genome shotgun (WGS) entry which is preliminary data.</text>
</comment>
<dbReference type="Proteomes" id="UP001246244">
    <property type="component" value="Unassembled WGS sequence"/>
</dbReference>
<evidence type="ECO:0000313" key="2">
    <source>
        <dbReference type="Proteomes" id="UP001246244"/>
    </source>
</evidence>
<proteinExistence type="predicted"/>
<organism evidence="1 2">
    <name type="scientific">Methanosarcina baikalica</name>
    <dbReference type="NCBI Taxonomy" id="3073890"/>
    <lineage>
        <taxon>Archaea</taxon>
        <taxon>Methanobacteriati</taxon>
        <taxon>Methanobacteriota</taxon>
        <taxon>Stenosarchaea group</taxon>
        <taxon>Methanomicrobia</taxon>
        <taxon>Methanosarcinales</taxon>
        <taxon>Methanosarcinaceae</taxon>
        <taxon>Methanosarcina</taxon>
    </lineage>
</organism>
<name>A0ABU2D5N0_9EURY</name>